<reference evidence="4 5" key="1">
    <citation type="submission" date="2023-07" db="EMBL/GenBank/DDBJ databases">
        <title>Functional and genomic diversity of the sorghum phyllosphere microbiome.</title>
        <authorList>
            <person name="Shade A."/>
        </authorList>
    </citation>
    <scope>NUCLEOTIDE SEQUENCE [LARGE SCALE GENOMIC DNA]</scope>
    <source>
        <strain evidence="4 5">SORGH_AS_0892</strain>
    </source>
</reference>
<protein>
    <submittedName>
        <fullName evidence="4">NAD(P)-dependent dehydrogenase (Short-subunit alcohol dehydrogenase family)</fullName>
    </submittedName>
</protein>
<dbReference type="Proteomes" id="UP001244640">
    <property type="component" value="Unassembled WGS sequence"/>
</dbReference>
<proteinExistence type="inferred from homology"/>
<dbReference type="PROSITE" id="PS00061">
    <property type="entry name" value="ADH_SHORT"/>
    <property type="match status" value="1"/>
</dbReference>
<name>A0ABU0U816_9SPHI</name>
<dbReference type="PANTHER" id="PTHR43976:SF16">
    <property type="entry name" value="SHORT-CHAIN DEHYDROGENASE_REDUCTASE FAMILY PROTEIN"/>
    <property type="match status" value="1"/>
</dbReference>
<dbReference type="Pfam" id="PF00106">
    <property type="entry name" value="adh_short"/>
    <property type="match status" value="1"/>
</dbReference>
<organism evidence="4 5">
    <name type="scientific">Sphingobacterium zeae</name>
    <dbReference type="NCBI Taxonomy" id="1776859"/>
    <lineage>
        <taxon>Bacteria</taxon>
        <taxon>Pseudomonadati</taxon>
        <taxon>Bacteroidota</taxon>
        <taxon>Sphingobacteriia</taxon>
        <taxon>Sphingobacteriales</taxon>
        <taxon>Sphingobacteriaceae</taxon>
        <taxon>Sphingobacterium</taxon>
    </lineage>
</organism>
<dbReference type="PANTHER" id="PTHR43976">
    <property type="entry name" value="SHORT CHAIN DEHYDROGENASE"/>
    <property type="match status" value="1"/>
</dbReference>
<comment type="similarity">
    <text evidence="1 3">Belongs to the short-chain dehydrogenases/reductases (SDR) family.</text>
</comment>
<accession>A0ABU0U816</accession>
<dbReference type="CDD" id="cd05374">
    <property type="entry name" value="17beta-HSD-like_SDR_c"/>
    <property type="match status" value="1"/>
</dbReference>
<evidence type="ECO:0000256" key="3">
    <source>
        <dbReference type="RuleBase" id="RU000363"/>
    </source>
</evidence>
<evidence type="ECO:0000313" key="5">
    <source>
        <dbReference type="Proteomes" id="UP001244640"/>
    </source>
</evidence>
<comment type="caution">
    <text evidence="4">The sequence shown here is derived from an EMBL/GenBank/DDBJ whole genome shotgun (WGS) entry which is preliminary data.</text>
</comment>
<gene>
    <name evidence="4" type="ORF">QE382_002357</name>
</gene>
<sequence>METNKVWFITGGSKGIGLSLVKKLVEKGYRVAATSRKLQALIDAVGRVDVAHFLPLEVDLTREKAIREAVARTVTHFGKIDVLVNNAGYGIGGAVEEIDQDEIKDSFDINVMAVIKTMQSVMPYFRQQRSGNIINVSSIAGFAPGTGWAMYAATKYAVTGLSEVMAEDVKEFGVKVTLVAPGAFRTEFLQDSSLVLAQKKIDGYSAVRTSHQRYAAMNGTQIGNPELLAQVFIDLAAHPNPPVRLYLGSDAYKRATEKIKLLSEELENNKLISYATDFNEIS</sequence>
<keyword evidence="5" id="KW-1185">Reference proteome</keyword>
<dbReference type="Gene3D" id="3.40.50.720">
    <property type="entry name" value="NAD(P)-binding Rossmann-like Domain"/>
    <property type="match status" value="1"/>
</dbReference>
<dbReference type="PRINTS" id="PR00081">
    <property type="entry name" value="GDHRDH"/>
</dbReference>
<dbReference type="InterPro" id="IPR002347">
    <property type="entry name" value="SDR_fam"/>
</dbReference>
<evidence type="ECO:0000313" key="4">
    <source>
        <dbReference type="EMBL" id="MDQ1150373.1"/>
    </source>
</evidence>
<dbReference type="InterPro" id="IPR051911">
    <property type="entry name" value="SDR_oxidoreductase"/>
</dbReference>
<dbReference type="InterPro" id="IPR036291">
    <property type="entry name" value="NAD(P)-bd_dom_sf"/>
</dbReference>
<keyword evidence="2" id="KW-0560">Oxidoreductase</keyword>
<dbReference type="RefSeq" id="WP_293937124.1">
    <property type="nucleotide sequence ID" value="NZ_JAUTBA010000001.1"/>
</dbReference>
<evidence type="ECO:0000256" key="1">
    <source>
        <dbReference type="ARBA" id="ARBA00006484"/>
    </source>
</evidence>
<dbReference type="EMBL" id="JAUTBA010000001">
    <property type="protein sequence ID" value="MDQ1150373.1"/>
    <property type="molecule type" value="Genomic_DNA"/>
</dbReference>
<dbReference type="InterPro" id="IPR020904">
    <property type="entry name" value="Sc_DH/Rdtase_CS"/>
</dbReference>
<dbReference type="SUPFAM" id="SSF51735">
    <property type="entry name" value="NAD(P)-binding Rossmann-fold domains"/>
    <property type="match status" value="1"/>
</dbReference>
<evidence type="ECO:0000256" key="2">
    <source>
        <dbReference type="ARBA" id="ARBA00023002"/>
    </source>
</evidence>
<dbReference type="PRINTS" id="PR00080">
    <property type="entry name" value="SDRFAMILY"/>
</dbReference>